<reference evidence="2 3" key="1">
    <citation type="journal article" date="2018" name="Plant J.">
        <title>Genome sequences of Chlorella sorokiniana UTEX 1602 and Micractinium conductrix SAG 241.80: implications to maltose excretion by a green alga.</title>
        <authorList>
            <person name="Arriola M.B."/>
            <person name="Velmurugan N."/>
            <person name="Zhang Y."/>
            <person name="Plunkett M.H."/>
            <person name="Hondzo H."/>
            <person name="Barney B.M."/>
        </authorList>
    </citation>
    <scope>NUCLEOTIDE SEQUENCE [LARGE SCALE GENOMIC DNA]</scope>
    <source>
        <strain evidence="2 3">SAG 241.80</strain>
    </source>
</reference>
<dbReference type="Gene3D" id="3.80.10.10">
    <property type="entry name" value="Ribonuclease Inhibitor"/>
    <property type="match status" value="1"/>
</dbReference>
<evidence type="ECO:0000256" key="1">
    <source>
        <dbReference type="ARBA" id="ARBA00004430"/>
    </source>
</evidence>
<dbReference type="OrthoDB" id="10444800at2759"/>
<dbReference type="GO" id="GO:0005930">
    <property type="term" value="C:axoneme"/>
    <property type="evidence" value="ECO:0007669"/>
    <property type="project" value="UniProtKB-SubCell"/>
</dbReference>
<dbReference type="SUPFAM" id="SSF52058">
    <property type="entry name" value="L domain-like"/>
    <property type="match status" value="1"/>
</dbReference>
<keyword evidence="3" id="KW-1185">Reference proteome</keyword>
<dbReference type="EMBL" id="LHPF02000001">
    <property type="protein sequence ID" value="PSC76761.1"/>
    <property type="molecule type" value="Genomic_DNA"/>
</dbReference>
<evidence type="ECO:0000313" key="3">
    <source>
        <dbReference type="Proteomes" id="UP000239649"/>
    </source>
</evidence>
<dbReference type="InterPro" id="IPR032675">
    <property type="entry name" value="LRR_dom_sf"/>
</dbReference>
<dbReference type="Proteomes" id="UP000239649">
    <property type="component" value="Unassembled WGS sequence"/>
</dbReference>
<protein>
    <submittedName>
        <fullName evidence="2">Disease resistance protein isoform A</fullName>
    </submittedName>
</protein>
<organism evidence="2 3">
    <name type="scientific">Micractinium conductrix</name>
    <dbReference type="NCBI Taxonomy" id="554055"/>
    <lineage>
        <taxon>Eukaryota</taxon>
        <taxon>Viridiplantae</taxon>
        <taxon>Chlorophyta</taxon>
        <taxon>core chlorophytes</taxon>
        <taxon>Trebouxiophyceae</taxon>
        <taxon>Chlorellales</taxon>
        <taxon>Chlorellaceae</taxon>
        <taxon>Chlorella clade</taxon>
        <taxon>Micractinium</taxon>
    </lineage>
</organism>
<name>A0A2P6VRQ5_9CHLO</name>
<comment type="caution">
    <text evidence="2">The sequence shown here is derived from an EMBL/GenBank/DDBJ whole genome shotgun (WGS) entry which is preliminary data.</text>
</comment>
<gene>
    <name evidence="2" type="primary">g58</name>
    <name evidence="2" type="ORF">C2E20_0058</name>
</gene>
<evidence type="ECO:0000313" key="2">
    <source>
        <dbReference type="EMBL" id="PSC76761.1"/>
    </source>
</evidence>
<comment type="subcellular location">
    <subcellularLocation>
        <location evidence="1">Cytoplasm</location>
        <location evidence="1">Cytoskeleton</location>
        <location evidence="1">Cilium axoneme</location>
    </subcellularLocation>
</comment>
<dbReference type="AlphaFoldDB" id="A0A2P6VRQ5"/>
<proteinExistence type="predicted"/>
<sequence length="302" mass="32496">MEPGGAEGQLAAPPVAPPPPPPAWEAVLHLVLPILASQFDRYSVRLVSREWRGAADHTWQAAALNCSPPGPGPPPPRLASGAFLLPRLRSLSLLEFNTQQQLEDVVGNQLHELQRLSLEGIHLHHLEQFSRLTALTELSIEVTLVQPGAPPLSVAGVSCLVALPHLQALSLPQLEEGEREALAALTRLTRLDFTAAGKSAVGPSLLPLAPRLLELSVSLAHKHEHFIVAYPRVEWASLRALTSLRRLTVAHLAAYTFFAAPEVTWSDEASTAHEADLLVAALSEVRAVELSGCRSAGCRAMK</sequence>
<accession>A0A2P6VRQ5</accession>